<dbReference type="InterPro" id="IPR050595">
    <property type="entry name" value="Bact_response_regulator"/>
</dbReference>
<dbReference type="EMBL" id="MFEJ01000014">
    <property type="protein sequence ID" value="OGE80392.1"/>
    <property type="molecule type" value="Genomic_DNA"/>
</dbReference>
<protein>
    <recommendedName>
        <fullName evidence="3">Response regulatory domain-containing protein</fullName>
    </recommendedName>
</protein>
<keyword evidence="1 2" id="KW-0597">Phosphoprotein</keyword>
<feature type="domain" description="Response regulatory" evidence="3">
    <location>
        <begin position="7"/>
        <end position="125"/>
    </location>
</feature>
<comment type="caution">
    <text evidence="4">The sequence shown here is derived from an EMBL/GenBank/DDBJ whole genome shotgun (WGS) entry which is preliminary data.</text>
</comment>
<dbReference type="SMART" id="SM00448">
    <property type="entry name" value="REC"/>
    <property type="match status" value="1"/>
</dbReference>
<dbReference type="PANTHER" id="PTHR44591">
    <property type="entry name" value="STRESS RESPONSE REGULATOR PROTEIN 1"/>
    <property type="match status" value="1"/>
</dbReference>
<accession>A0A1F5NS66</accession>
<dbReference type="Pfam" id="PF00072">
    <property type="entry name" value="Response_reg"/>
    <property type="match status" value="1"/>
</dbReference>
<reference evidence="4 5" key="1">
    <citation type="journal article" date="2016" name="Nat. Commun.">
        <title>Thousands of microbial genomes shed light on interconnected biogeochemical processes in an aquifer system.</title>
        <authorList>
            <person name="Anantharaman K."/>
            <person name="Brown C.T."/>
            <person name="Hug L.A."/>
            <person name="Sharon I."/>
            <person name="Castelle C.J."/>
            <person name="Probst A.J."/>
            <person name="Thomas B.C."/>
            <person name="Singh A."/>
            <person name="Wilkins M.J."/>
            <person name="Karaoz U."/>
            <person name="Brodie E.L."/>
            <person name="Williams K.H."/>
            <person name="Hubbard S.S."/>
            <person name="Banfield J.F."/>
        </authorList>
    </citation>
    <scope>NUCLEOTIDE SEQUENCE [LARGE SCALE GENOMIC DNA]</scope>
</reference>
<organism evidence="4 5">
    <name type="scientific">Candidatus Doudnabacteria bacterium RIFCSPHIGHO2_01_FULL_45_18</name>
    <dbReference type="NCBI Taxonomy" id="1817823"/>
    <lineage>
        <taxon>Bacteria</taxon>
        <taxon>Candidatus Doudnaibacteriota</taxon>
    </lineage>
</organism>
<sequence>MAEKQKKILVVEDDITMREIVVHKLTSSGFDVVEADDGKKAVEVWQKEKPDIVLLDLMLPEMDGYQVLETIRKNPDPTISKAAVIVLSNLYSKEDIQKAKSLSIDDFMVKAYHTTEEILDRVKKTLDKK</sequence>
<evidence type="ECO:0000313" key="4">
    <source>
        <dbReference type="EMBL" id="OGE80392.1"/>
    </source>
</evidence>
<dbReference type="SUPFAM" id="SSF52172">
    <property type="entry name" value="CheY-like"/>
    <property type="match status" value="1"/>
</dbReference>
<dbReference type="Gene3D" id="3.40.50.2300">
    <property type="match status" value="1"/>
</dbReference>
<dbReference type="CDD" id="cd00156">
    <property type="entry name" value="REC"/>
    <property type="match status" value="1"/>
</dbReference>
<dbReference type="PANTHER" id="PTHR44591:SF3">
    <property type="entry name" value="RESPONSE REGULATORY DOMAIN-CONTAINING PROTEIN"/>
    <property type="match status" value="1"/>
</dbReference>
<dbReference type="InterPro" id="IPR001789">
    <property type="entry name" value="Sig_transdc_resp-reg_receiver"/>
</dbReference>
<dbReference type="InterPro" id="IPR011006">
    <property type="entry name" value="CheY-like_superfamily"/>
</dbReference>
<feature type="modified residue" description="4-aspartylphosphate" evidence="2">
    <location>
        <position position="56"/>
    </location>
</feature>
<dbReference type="PROSITE" id="PS50110">
    <property type="entry name" value="RESPONSE_REGULATORY"/>
    <property type="match status" value="1"/>
</dbReference>
<evidence type="ECO:0000256" key="2">
    <source>
        <dbReference type="PROSITE-ProRule" id="PRU00169"/>
    </source>
</evidence>
<gene>
    <name evidence="4" type="ORF">A2660_01915</name>
</gene>
<evidence type="ECO:0000313" key="5">
    <source>
        <dbReference type="Proteomes" id="UP000176233"/>
    </source>
</evidence>
<dbReference type="Proteomes" id="UP000176233">
    <property type="component" value="Unassembled WGS sequence"/>
</dbReference>
<dbReference type="AlphaFoldDB" id="A0A1F5NS66"/>
<dbReference type="GO" id="GO:0000160">
    <property type="term" value="P:phosphorelay signal transduction system"/>
    <property type="evidence" value="ECO:0007669"/>
    <property type="project" value="InterPro"/>
</dbReference>
<name>A0A1F5NS66_9BACT</name>
<proteinExistence type="predicted"/>
<evidence type="ECO:0000256" key="1">
    <source>
        <dbReference type="ARBA" id="ARBA00022553"/>
    </source>
</evidence>
<evidence type="ECO:0000259" key="3">
    <source>
        <dbReference type="PROSITE" id="PS50110"/>
    </source>
</evidence>